<evidence type="ECO:0000313" key="2">
    <source>
        <dbReference type="Proteomes" id="UP000294530"/>
    </source>
</evidence>
<dbReference type="RefSeq" id="XP_067817488.1">
    <property type="nucleotide sequence ID" value="XM_067967737.1"/>
</dbReference>
<comment type="caution">
    <text evidence="1">The sequence shown here is derived from an EMBL/GenBank/DDBJ whole genome shotgun (WGS) entry which is preliminary data.</text>
</comment>
<dbReference type="AlphaFoldDB" id="A0A976FK51"/>
<evidence type="ECO:0000313" key="1">
    <source>
        <dbReference type="EMBL" id="TDH67989.1"/>
    </source>
</evidence>
<reference evidence="1 2" key="1">
    <citation type="journal article" date="2021" name="Genome Biol.">
        <title>AFLAP: assembly-free linkage analysis pipeline using k-mers from genome sequencing data.</title>
        <authorList>
            <person name="Fletcher K."/>
            <person name="Zhang L."/>
            <person name="Gil J."/>
            <person name="Han R."/>
            <person name="Cavanaugh K."/>
            <person name="Michelmore R."/>
        </authorList>
    </citation>
    <scope>NUCLEOTIDE SEQUENCE [LARGE SCALE GENOMIC DNA]</scope>
    <source>
        <strain evidence="1 2">SF5</strain>
    </source>
</reference>
<name>A0A976FK51_BRELC</name>
<organism evidence="1 2">
    <name type="scientific">Bremia lactucae</name>
    <name type="common">Lettuce downy mildew</name>
    <dbReference type="NCBI Taxonomy" id="4779"/>
    <lineage>
        <taxon>Eukaryota</taxon>
        <taxon>Sar</taxon>
        <taxon>Stramenopiles</taxon>
        <taxon>Oomycota</taxon>
        <taxon>Peronosporomycetes</taxon>
        <taxon>Peronosporales</taxon>
        <taxon>Peronosporaceae</taxon>
        <taxon>Bremia</taxon>
    </lineage>
</organism>
<dbReference type="GeneID" id="94353408"/>
<proteinExistence type="predicted"/>
<sequence>MRGIGLKSQNNRHWNLRQNVQALVPSVVSQGERLQTSSFNRTVKGGTHEVVNVFTRSRAIMNGYPARNEITLASFSIRASLIALATYGTVVAHHKKMLPKGGAPSRVLS</sequence>
<dbReference type="KEGG" id="blac:94353408"/>
<gene>
    <name evidence="1" type="ORF">CCR75_009698</name>
</gene>
<accession>A0A976FK51</accession>
<dbReference type="Proteomes" id="UP000294530">
    <property type="component" value="Unassembled WGS sequence"/>
</dbReference>
<protein>
    <submittedName>
        <fullName evidence="1">Uncharacterized protein</fullName>
    </submittedName>
</protein>
<dbReference type="EMBL" id="SHOA02000013">
    <property type="protein sequence ID" value="TDH67989.1"/>
    <property type="molecule type" value="Genomic_DNA"/>
</dbReference>
<keyword evidence="2" id="KW-1185">Reference proteome</keyword>